<proteinExistence type="predicted"/>
<evidence type="ECO:0000259" key="2">
    <source>
        <dbReference type="Pfam" id="PF01826"/>
    </source>
</evidence>
<comment type="caution">
    <text evidence="3">The sequence shown here is derived from an EMBL/GenBank/DDBJ whole genome shotgun (WGS) entry which is preliminary data.</text>
</comment>
<feature type="domain" description="TIL" evidence="2">
    <location>
        <begin position="30"/>
        <end position="81"/>
    </location>
</feature>
<sequence length="91" mass="10166">MASYILPICLFIAALTIVSAVPADQTPFDCPENERYIKCDLEVCFKTCDHLKNFPPCPSIAAGCFRPACLCKDGYLRNAEGKYDNRRLVTD</sequence>
<protein>
    <recommendedName>
        <fullName evidence="2">TIL domain-containing protein</fullName>
    </recommendedName>
</protein>
<feature type="chain" id="PRO_5036908704" description="TIL domain-containing protein" evidence="1">
    <location>
        <begin position="21"/>
        <end position="91"/>
    </location>
</feature>
<name>A0A922M6Z9_SPOEX</name>
<gene>
    <name evidence="3" type="ORF">HF086_000132</name>
</gene>
<evidence type="ECO:0000313" key="3">
    <source>
        <dbReference type="EMBL" id="KAH9631089.1"/>
    </source>
</evidence>
<keyword evidence="1" id="KW-0732">Signal</keyword>
<dbReference type="InterPro" id="IPR036084">
    <property type="entry name" value="Ser_inhib-like_sf"/>
</dbReference>
<reference evidence="3" key="1">
    <citation type="journal article" date="2021" name="G3 (Bethesda)">
        <title>Genome and transcriptome analysis of the beet armyworm Spodoptera exigua reveals targets for pest control. .</title>
        <authorList>
            <person name="Simon S."/>
            <person name="Breeschoten T."/>
            <person name="Jansen H.J."/>
            <person name="Dirks R.P."/>
            <person name="Schranz M.E."/>
            <person name="Ros V.I.D."/>
        </authorList>
    </citation>
    <scope>NUCLEOTIDE SEQUENCE</scope>
    <source>
        <strain evidence="3">TB_SE_WUR_2020</strain>
    </source>
</reference>
<dbReference type="InterPro" id="IPR002919">
    <property type="entry name" value="TIL_dom"/>
</dbReference>
<dbReference type="Pfam" id="PF01826">
    <property type="entry name" value="TIL"/>
    <property type="match status" value="1"/>
</dbReference>
<dbReference type="Proteomes" id="UP000814243">
    <property type="component" value="Unassembled WGS sequence"/>
</dbReference>
<dbReference type="EMBL" id="JACEFF010000779">
    <property type="protein sequence ID" value="KAH9631089.1"/>
    <property type="molecule type" value="Genomic_DNA"/>
</dbReference>
<dbReference type="Gene3D" id="2.10.25.10">
    <property type="entry name" value="Laminin"/>
    <property type="match status" value="1"/>
</dbReference>
<dbReference type="AlphaFoldDB" id="A0A922M6Z9"/>
<evidence type="ECO:0000313" key="4">
    <source>
        <dbReference type="Proteomes" id="UP000814243"/>
    </source>
</evidence>
<evidence type="ECO:0000256" key="1">
    <source>
        <dbReference type="SAM" id="SignalP"/>
    </source>
</evidence>
<dbReference type="SUPFAM" id="SSF57567">
    <property type="entry name" value="Serine protease inhibitors"/>
    <property type="match status" value="1"/>
</dbReference>
<organism evidence="3 4">
    <name type="scientific">Spodoptera exigua</name>
    <name type="common">Beet armyworm</name>
    <name type="synonym">Noctua fulgens</name>
    <dbReference type="NCBI Taxonomy" id="7107"/>
    <lineage>
        <taxon>Eukaryota</taxon>
        <taxon>Metazoa</taxon>
        <taxon>Ecdysozoa</taxon>
        <taxon>Arthropoda</taxon>
        <taxon>Hexapoda</taxon>
        <taxon>Insecta</taxon>
        <taxon>Pterygota</taxon>
        <taxon>Neoptera</taxon>
        <taxon>Endopterygota</taxon>
        <taxon>Lepidoptera</taxon>
        <taxon>Glossata</taxon>
        <taxon>Ditrysia</taxon>
        <taxon>Noctuoidea</taxon>
        <taxon>Noctuidae</taxon>
        <taxon>Amphipyrinae</taxon>
        <taxon>Spodoptera</taxon>
    </lineage>
</organism>
<accession>A0A922M6Z9</accession>
<dbReference type="CDD" id="cd19941">
    <property type="entry name" value="TIL"/>
    <property type="match status" value="1"/>
</dbReference>
<feature type="signal peptide" evidence="1">
    <location>
        <begin position="1"/>
        <end position="20"/>
    </location>
</feature>